<dbReference type="InterPro" id="IPR003661">
    <property type="entry name" value="HisK_dim/P_dom"/>
</dbReference>
<dbReference type="SMART" id="SM00086">
    <property type="entry name" value="PAC"/>
    <property type="match status" value="3"/>
</dbReference>
<keyword evidence="3 6" id="KW-0597">Phosphoprotein</keyword>
<dbReference type="SUPFAM" id="SSF55785">
    <property type="entry name" value="PYP-like sensor domain (PAS domain)"/>
    <property type="match status" value="3"/>
</dbReference>
<keyword evidence="5" id="KW-0418">Kinase</keyword>
<dbReference type="Gene3D" id="3.30.565.10">
    <property type="entry name" value="Histidine kinase-like ATPase, C-terminal domain"/>
    <property type="match status" value="1"/>
</dbReference>
<dbReference type="SMART" id="SM00448">
    <property type="entry name" value="REC"/>
    <property type="match status" value="1"/>
</dbReference>
<feature type="domain" description="Response regulatory" evidence="8">
    <location>
        <begin position="637"/>
        <end position="757"/>
    </location>
</feature>
<dbReference type="Pfam" id="PF00512">
    <property type="entry name" value="HisKA"/>
    <property type="match status" value="1"/>
</dbReference>
<dbReference type="Proteomes" id="UP000587586">
    <property type="component" value="Unassembled WGS sequence"/>
</dbReference>
<evidence type="ECO:0000259" key="10">
    <source>
        <dbReference type="PROSITE" id="PS50113"/>
    </source>
</evidence>
<evidence type="ECO:0000259" key="9">
    <source>
        <dbReference type="PROSITE" id="PS50112"/>
    </source>
</evidence>
<feature type="domain" description="PAS" evidence="9">
    <location>
        <begin position="256"/>
        <end position="325"/>
    </location>
</feature>
<dbReference type="EMBL" id="BLXZ01000003">
    <property type="protein sequence ID" value="GFO68097.1"/>
    <property type="molecule type" value="Genomic_DNA"/>
</dbReference>
<proteinExistence type="predicted"/>
<sequence>MDEDVVNLLLQVAVEGFWDWNLETDLAYLSPRFCELTGYQSDETVFNSAFFASIIHPEDRESVLTKLRENLKSSQDESTLEYRMISKDSGLRWIEGRGVIVKRDERGKPLRIIGTIVDISHKKQAEKDLQEAKQLYETLFRLSPEILTLTSEDGRYLAVNSAHDVATGYCSEELLGRSWAQTGIWPDANQRRQTIEMLDSAGIVHNAEVTFCRKSGESFPALLSMARVDIGGKPCVVSVVRDITARKQMEQQLRTSEEWFRSIMALSPDVISLLDEHGVLVYNSPAAFAIHGYVEELEGRNTFELIHPDDRAAVGAAFETLINNPAEFTPVQYRYLNKDGSYVWMEATGSNQLRNPLIKGIVAISRDISERKEIEEQRLKLERHLLQAQKLESLGILAGGIAHDFNNILTGIMGNISFAKLYMDPSEKAQELLDRAEKATQRAADLSRQLVVFAKGGKPVKRVMSLQRAVGDALALTLTGTSVKGVTEIEEELFAVEADEGQISQALHNIIINAVHAMPGGGRLVVQGENVTLKSPNVTGLAAGSYVKLCFIDEGCGISPDDQERIFDPYFTTKAKRSGLGLASSYAIVTNHGGHITVSSTPGAGSTFTLYLSALPRTFSEGEERPNGSFGCGRELNVLVMDDEEVVRDLVRIALEHSGHKVETCNDGEEAISIYAAAMEAGNRFDVVIMDLTVPGGMGGSEGARHILSIDPEAKLIVSSGYSEDPVISNYSVYGFCAAIEKPYKADELASRLERVLVSPR</sequence>
<reference evidence="12" key="1">
    <citation type="submission" date="2020-06" db="EMBL/GenBank/DDBJ databases">
        <title>Draft genomic sequecing of Geomonas sp. Red745.</title>
        <authorList>
            <person name="Itoh H."/>
            <person name="Xu Z.X."/>
            <person name="Ushijima N."/>
            <person name="Masuda Y."/>
            <person name="Shiratori Y."/>
            <person name="Senoo K."/>
        </authorList>
    </citation>
    <scope>NUCLEOTIDE SEQUENCE [LARGE SCALE GENOMIC DNA]</scope>
    <source>
        <strain evidence="12">Red745</strain>
    </source>
</reference>
<dbReference type="NCBIfam" id="TIGR00229">
    <property type="entry name" value="sensory_box"/>
    <property type="match status" value="3"/>
</dbReference>
<dbReference type="CDD" id="cd00130">
    <property type="entry name" value="PAS"/>
    <property type="match status" value="3"/>
</dbReference>
<dbReference type="InterPro" id="IPR000014">
    <property type="entry name" value="PAS"/>
</dbReference>
<name>A0A6V8N8K2_9BACT</name>
<evidence type="ECO:0000256" key="4">
    <source>
        <dbReference type="ARBA" id="ARBA00022679"/>
    </source>
</evidence>
<feature type="domain" description="PAC" evidence="10">
    <location>
        <begin position="329"/>
        <end position="380"/>
    </location>
</feature>
<feature type="domain" description="PAS" evidence="9">
    <location>
        <begin position="132"/>
        <end position="178"/>
    </location>
</feature>
<dbReference type="InterPro" id="IPR000700">
    <property type="entry name" value="PAS-assoc_C"/>
</dbReference>
<dbReference type="SMART" id="SM00388">
    <property type="entry name" value="HisKA"/>
    <property type="match status" value="1"/>
</dbReference>
<dbReference type="InterPro" id="IPR011006">
    <property type="entry name" value="CheY-like_superfamily"/>
</dbReference>
<protein>
    <recommendedName>
        <fullName evidence="2">histidine kinase</fullName>
        <ecNumber evidence="2">2.7.13.3</ecNumber>
    </recommendedName>
</protein>
<dbReference type="PROSITE" id="PS50113">
    <property type="entry name" value="PAC"/>
    <property type="match status" value="3"/>
</dbReference>
<dbReference type="InterPro" id="IPR036890">
    <property type="entry name" value="HATPase_C_sf"/>
</dbReference>
<dbReference type="SUPFAM" id="SSF52172">
    <property type="entry name" value="CheY-like"/>
    <property type="match status" value="1"/>
</dbReference>
<keyword evidence="12" id="KW-1185">Reference proteome</keyword>
<evidence type="ECO:0000256" key="2">
    <source>
        <dbReference type="ARBA" id="ARBA00012438"/>
    </source>
</evidence>
<dbReference type="CDD" id="cd00082">
    <property type="entry name" value="HisKA"/>
    <property type="match status" value="1"/>
</dbReference>
<dbReference type="SUPFAM" id="SSF55874">
    <property type="entry name" value="ATPase domain of HSP90 chaperone/DNA topoisomerase II/histidine kinase"/>
    <property type="match status" value="1"/>
</dbReference>
<dbReference type="InterPro" id="IPR035965">
    <property type="entry name" value="PAS-like_dom_sf"/>
</dbReference>
<evidence type="ECO:0000313" key="11">
    <source>
        <dbReference type="EMBL" id="GFO68097.1"/>
    </source>
</evidence>
<dbReference type="Gene3D" id="3.40.50.2300">
    <property type="match status" value="1"/>
</dbReference>
<dbReference type="InterPro" id="IPR001789">
    <property type="entry name" value="Sig_transdc_resp-reg_receiver"/>
</dbReference>
<evidence type="ECO:0000256" key="1">
    <source>
        <dbReference type="ARBA" id="ARBA00000085"/>
    </source>
</evidence>
<dbReference type="PROSITE" id="PS50109">
    <property type="entry name" value="HIS_KIN"/>
    <property type="match status" value="1"/>
</dbReference>
<dbReference type="PANTHER" id="PTHR43304">
    <property type="entry name" value="PHYTOCHROME-LIKE PROTEIN CPH1"/>
    <property type="match status" value="1"/>
</dbReference>
<dbReference type="PROSITE" id="PS50112">
    <property type="entry name" value="PAS"/>
    <property type="match status" value="3"/>
</dbReference>
<dbReference type="SMART" id="SM00091">
    <property type="entry name" value="PAS"/>
    <property type="match status" value="3"/>
</dbReference>
<dbReference type="EC" id="2.7.13.3" evidence="2"/>
<dbReference type="Pfam" id="PF13426">
    <property type="entry name" value="PAS_9"/>
    <property type="match status" value="1"/>
</dbReference>
<dbReference type="InterPro" id="IPR001610">
    <property type="entry name" value="PAC"/>
</dbReference>
<dbReference type="RefSeq" id="WP_183360623.1">
    <property type="nucleotide sequence ID" value="NZ_BLXZ01000003.1"/>
</dbReference>
<dbReference type="SUPFAM" id="SSF47384">
    <property type="entry name" value="Homodimeric domain of signal transducing histidine kinase"/>
    <property type="match status" value="1"/>
</dbReference>
<evidence type="ECO:0000256" key="3">
    <source>
        <dbReference type="ARBA" id="ARBA00022553"/>
    </source>
</evidence>
<dbReference type="InterPro" id="IPR004358">
    <property type="entry name" value="Sig_transdc_His_kin-like_C"/>
</dbReference>
<feature type="modified residue" description="4-aspartylphosphate" evidence="6">
    <location>
        <position position="691"/>
    </location>
</feature>
<dbReference type="Gene3D" id="3.30.450.20">
    <property type="entry name" value="PAS domain"/>
    <property type="match status" value="3"/>
</dbReference>
<dbReference type="InterPro" id="IPR003594">
    <property type="entry name" value="HATPase_dom"/>
</dbReference>
<dbReference type="GO" id="GO:0000155">
    <property type="term" value="F:phosphorelay sensor kinase activity"/>
    <property type="evidence" value="ECO:0007669"/>
    <property type="project" value="InterPro"/>
</dbReference>
<feature type="domain" description="Histidine kinase" evidence="7">
    <location>
        <begin position="400"/>
        <end position="616"/>
    </location>
</feature>
<accession>A0A6V8N8K2</accession>
<comment type="catalytic activity">
    <reaction evidence="1">
        <text>ATP + protein L-histidine = ADP + protein N-phospho-L-histidine.</text>
        <dbReference type="EC" id="2.7.13.3"/>
    </reaction>
</comment>
<feature type="domain" description="PAS" evidence="9">
    <location>
        <begin position="2"/>
        <end position="74"/>
    </location>
</feature>
<evidence type="ECO:0000256" key="5">
    <source>
        <dbReference type="ARBA" id="ARBA00022777"/>
    </source>
</evidence>
<feature type="domain" description="PAC" evidence="10">
    <location>
        <begin position="78"/>
        <end position="131"/>
    </location>
</feature>
<evidence type="ECO:0000259" key="7">
    <source>
        <dbReference type="PROSITE" id="PS50109"/>
    </source>
</evidence>
<dbReference type="PANTHER" id="PTHR43304:SF1">
    <property type="entry name" value="PAC DOMAIN-CONTAINING PROTEIN"/>
    <property type="match status" value="1"/>
</dbReference>
<keyword evidence="4" id="KW-0808">Transferase</keyword>
<comment type="caution">
    <text evidence="11">The sequence shown here is derived from an EMBL/GenBank/DDBJ whole genome shotgun (WGS) entry which is preliminary data.</text>
</comment>
<dbReference type="Pfam" id="PF00072">
    <property type="entry name" value="Response_reg"/>
    <property type="match status" value="1"/>
</dbReference>
<gene>
    <name evidence="11" type="ORF">GMLC_16760</name>
</gene>
<dbReference type="InterPro" id="IPR036097">
    <property type="entry name" value="HisK_dim/P_sf"/>
</dbReference>
<dbReference type="PROSITE" id="PS50110">
    <property type="entry name" value="RESPONSE_REGULATORY"/>
    <property type="match status" value="1"/>
</dbReference>
<dbReference type="InterPro" id="IPR013655">
    <property type="entry name" value="PAS_fold_3"/>
</dbReference>
<evidence type="ECO:0000259" key="8">
    <source>
        <dbReference type="PROSITE" id="PS50110"/>
    </source>
</evidence>
<evidence type="ECO:0000313" key="12">
    <source>
        <dbReference type="Proteomes" id="UP000587586"/>
    </source>
</evidence>
<dbReference type="InterPro" id="IPR052162">
    <property type="entry name" value="Sensor_kinase/Photoreceptor"/>
</dbReference>
<evidence type="ECO:0000256" key="6">
    <source>
        <dbReference type="PROSITE-ProRule" id="PRU00169"/>
    </source>
</evidence>
<organism evidence="11 12">
    <name type="scientific">Geomonas limicola</name>
    <dbReference type="NCBI Taxonomy" id="2740186"/>
    <lineage>
        <taxon>Bacteria</taxon>
        <taxon>Pseudomonadati</taxon>
        <taxon>Thermodesulfobacteriota</taxon>
        <taxon>Desulfuromonadia</taxon>
        <taxon>Geobacterales</taxon>
        <taxon>Geobacteraceae</taxon>
        <taxon>Geomonas</taxon>
    </lineage>
</organism>
<feature type="domain" description="PAC" evidence="10">
    <location>
        <begin position="205"/>
        <end position="255"/>
    </location>
</feature>
<dbReference type="Pfam" id="PF08447">
    <property type="entry name" value="PAS_3"/>
    <property type="match status" value="2"/>
</dbReference>
<dbReference type="Gene3D" id="1.10.287.130">
    <property type="match status" value="1"/>
</dbReference>
<dbReference type="PRINTS" id="PR00344">
    <property type="entry name" value="BCTRLSENSOR"/>
</dbReference>
<dbReference type="SMART" id="SM00387">
    <property type="entry name" value="HATPase_c"/>
    <property type="match status" value="1"/>
</dbReference>
<dbReference type="InterPro" id="IPR005467">
    <property type="entry name" value="His_kinase_dom"/>
</dbReference>
<dbReference type="Pfam" id="PF02518">
    <property type="entry name" value="HATPase_c"/>
    <property type="match status" value="1"/>
</dbReference>
<dbReference type="AlphaFoldDB" id="A0A6V8N8K2"/>